<evidence type="ECO:0000256" key="5">
    <source>
        <dbReference type="ARBA" id="ARBA00022723"/>
    </source>
</evidence>
<dbReference type="Gene3D" id="1.10.630.10">
    <property type="entry name" value="Cytochrome P450"/>
    <property type="match status" value="1"/>
</dbReference>
<keyword evidence="4 10" id="KW-0349">Heme</keyword>
<evidence type="ECO:0000256" key="3">
    <source>
        <dbReference type="ARBA" id="ARBA00010617"/>
    </source>
</evidence>
<dbReference type="PANTHER" id="PTHR47943">
    <property type="entry name" value="CYTOCHROME P450 93A3-LIKE"/>
    <property type="match status" value="1"/>
</dbReference>
<feature type="binding site" description="axial binding residue" evidence="10">
    <location>
        <position position="391"/>
    </location>
    <ligand>
        <name>heme</name>
        <dbReference type="ChEBI" id="CHEBI:30413"/>
    </ligand>
    <ligandPart>
        <name>Fe</name>
        <dbReference type="ChEBI" id="CHEBI:18248"/>
    </ligandPart>
</feature>
<comment type="similarity">
    <text evidence="3">Belongs to the cytochrome P450 family.</text>
</comment>
<dbReference type="InterPro" id="IPR002401">
    <property type="entry name" value="Cyt_P450_E_grp-I"/>
</dbReference>
<evidence type="ECO:0000256" key="10">
    <source>
        <dbReference type="PIRSR" id="PIRSR602401-1"/>
    </source>
</evidence>
<dbReference type="GO" id="GO:0004497">
    <property type="term" value="F:monooxygenase activity"/>
    <property type="evidence" value="ECO:0007669"/>
    <property type="project" value="UniProtKB-KW"/>
</dbReference>
<dbReference type="AlphaFoldDB" id="A0ABD3J915"/>
<comment type="cofactor">
    <cofactor evidence="1 10">
        <name>heme</name>
        <dbReference type="ChEBI" id="CHEBI:30413"/>
    </cofactor>
</comment>
<reference evidence="12 13" key="1">
    <citation type="submission" date="2024-11" db="EMBL/GenBank/DDBJ databases">
        <title>Chromosome-level genome assembly of Eucalyptus globulus Labill. provides insights into its genome evolution.</title>
        <authorList>
            <person name="Li X."/>
        </authorList>
    </citation>
    <scope>NUCLEOTIDE SEQUENCE [LARGE SCALE GENOMIC DNA]</scope>
    <source>
        <strain evidence="12">CL2024</strain>
        <tissue evidence="12">Fresh tender leaves</tissue>
    </source>
</reference>
<name>A0ABD3J915_EUCGL</name>
<dbReference type="SUPFAM" id="SSF48264">
    <property type="entry name" value="Cytochrome P450"/>
    <property type="match status" value="1"/>
</dbReference>
<keyword evidence="8" id="KW-0503">Monooxygenase</keyword>
<gene>
    <name evidence="12" type="ORF">ACJRO7_034887</name>
</gene>
<dbReference type="PANTHER" id="PTHR47943:SF8">
    <property type="entry name" value="CYTOCHROME P450"/>
    <property type="match status" value="1"/>
</dbReference>
<dbReference type="GO" id="GO:0046872">
    <property type="term" value="F:metal ion binding"/>
    <property type="evidence" value="ECO:0007669"/>
    <property type="project" value="UniProtKB-KW"/>
</dbReference>
<dbReference type="EMBL" id="JBJKBG010000009">
    <property type="protein sequence ID" value="KAL3722586.1"/>
    <property type="molecule type" value="Genomic_DNA"/>
</dbReference>
<evidence type="ECO:0000256" key="7">
    <source>
        <dbReference type="ARBA" id="ARBA00023004"/>
    </source>
</evidence>
<comment type="caution">
    <text evidence="12">The sequence shown here is derived from an EMBL/GenBank/DDBJ whole genome shotgun (WGS) entry which is preliminary data.</text>
</comment>
<evidence type="ECO:0000313" key="12">
    <source>
        <dbReference type="EMBL" id="KAL3722586.1"/>
    </source>
</evidence>
<keyword evidence="11" id="KW-0812">Transmembrane</keyword>
<organism evidence="12 13">
    <name type="scientific">Eucalyptus globulus</name>
    <name type="common">Tasmanian blue gum</name>
    <dbReference type="NCBI Taxonomy" id="34317"/>
    <lineage>
        <taxon>Eukaryota</taxon>
        <taxon>Viridiplantae</taxon>
        <taxon>Streptophyta</taxon>
        <taxon>Embryophyta</taxon>
        <taxon>Tracheophyta</taxon>
        <taxon>Spermatophyta</taxon>
        <taxon>Magnoliopsida</taxon>
        <taxon>eudicotyledons</taxon>
        <taxon>Gunneridae</taxon>
        <taxon>Pentapetalae</taxon>
        <taxon>rosids</taxon>
        <taxon>malvids</taxon>
        <taxon>Myrtales</taxon>
        <taxon>Myrtaceae</taxon>
        <taxon>Myrtoideae</taxon>
        <taxon>Eucalypteae</taxon>
        <taxon>Eucalyptus</taxon>
    </lineage>
</organism>
<keyword evidence="13" id="KW-1185">Reference proteome</keyword>
<dbReference type="PRINTS" id="PR00463">
    <property type="entry name" value="EP450I"/>
</dbReference>
<sequence>MENIQDYTVLFLVWVISFFVVRFILSKSKSSYKLPSSPFRLPIIRHLHLLRPIPHQALHNLSRCYGPLLYLSFGSFPCVVASSPETAKEFVKTHETSFSNRPSTVAIRCLTYGEADFSFAPYGRYWKLFMKKICMTELLGGRTLDHFLPGTLWKSQANEAVDVGQELTALANNIISRMTISRRCSATSEEASEVRTLVDEVGGLSGKFNFQDYIWFCKNVDIQGLGKAFEHEEARNKNCDSSMRSKDLVSILLDIMKDEKAEMRLSRESIEAFILEMFTTGTGTSAGVIQWALAELINHPDILNKGREETDSTTGNKRLKTLRLHPSGPLFTRESTQHCKIGGYDIPASTRLIVNVWSIGRDPNYWENPMDFVPTRFINGTLPFGSGRRSCPWTSLALRVIQTTLVGLIQCFDWKVANGKENSVDMTEAAGIALLMAQPLVCVPVARDIPFLTI</sequence>
<dbReference type="GO" id="GO:0016020">
    <property type="term" value="C:membrane"/>
    <property type="evidence" value="ECO:0007669"/>
    <property type="project" value="UniProtKB-SubCell"/>
</dbReference>
<feature type="transmembrane region" description="Helical" evidence="11">
    <location>
        <begin position="6"/>
        <end position="25"/>
    </location>
</feature>
<keyword evidence="11" id="KW-1133">Transmembrane helix</keyword>
<proteinExistence type="inferred from homology"/>
<evidence type="ECO:0000256" key="6">
    <source>
        <dbReference type="ARBA" id="ARBA00023002"/>
    </source>
</evidence>
<keyword evidence="6" id="KW-0560">Oxidoreductase</keyword>
<evidence type="ECO:0000256" key="8">
    <source>
        <dbReference type="ARBA" id="ARBA00023033"/>
    </source>
</evidence>
<keyword evidence="5 10" id="KW-0479">Metal-binding</keyword>
<keyword evidence="9 11" id="KW-0472">Membrane</keyword>
<dbReference type="Pfam" id="PF00067">
    <property type="entry name" value="p450"/>
    <property type="match status" value="1"/>
</dbReference>
<evidence type="ECO:0000256" key="1">
    <source>
        <dbReference type="ARBA" id="ARBA00001971"/>
    </source>
</evidence>
<keyword evidence="7 10" id="KW-0408">Iron</keyword>
<evidence type="ECO:0000313" key="13">
    <source>
        <dbReference type="Proteomes" id="UP001634007"/>
    </source>
</evidence>
<dbReference type="InterPro" id="IPR001128">
    <property type="entry name" value="Cyt_P450"/>
</dbReference>
<evidence type="ECO:0000256" key="2">
    <source>
        <dbReference type="ARBA" id="ARBA00004370"/>
    </source>
</evidence>
<dbReference type="Proteomes" id="UP001634007">
    <property type="component" value="Unassembled WGS sequence"/>
</dbReference>
<comment type="subcellular location">
    <subcellularLocation>
        <location evidence="2">Membrane</location>
    </subcellularLocation>
</comment>
<evidence type="ECO:0000256" key="4">
    <source>
        <dbReference type="ARBA" id="ARBA00022617"/>
    </source>
</evidence>
<accession>A0ABD3J915</accession>
<evidence type="ECO:0000256" key="11">
    <source>
        <dbReference type="SAM" id="Phobius"/>
    </source>
</evidence>
<evidence type="ECO:0000256" key="9">
    <source>
        <dbReference type="ARBA" id="ARBA00023136"/>
    </source>
</evidence>
<protein>
    <recommendedName>
        <fullName evidence="14">Cytochrome P450</fullName>
    </recommendedName>
</protein>
<dbReference type="InterPro" id="IPR036396">
    <property type="entry name" value="Cyt_P450_sf"/>
</dbReference>
<evidence type="ECO:0008006" key="14">
    <source>
        <dbReference type="Google" id="ProtNLM"/>
    </source>
</evidence>